<dbReference type="EMBL" id="VTPC01007611">
    <property type="protein sequence ID" value="KAF2893846.1"/>
    <property type="molecule type" value="Genomic_DNA"/>
</dbReference>
<organism evidence="5 6">
    <name type="scientific">Ignelater luminosus</name>
    <name type="common">Cucubano</name>
    <name type="synonym">Pyrophorus luminosus</name>
    <dbReference type="NCBI Taxonomy" id="2038154"/>
    <lineage>
        <taxon>Eukaryota</taxon>
        <taxon>Metazoa</taxon>
        <taxon>Ecdysozoa</taxon>
        <taxon>Arthropoda</taxon>
        <taxon>Hexapoda</taxon>
        <taxon>Insecta</taxon>
        <taxon>Pterygota</taxon>
        <taxon>Neoptera</taxon>
        <taxon>Endopterygota</taxon>
        <taxon>Coleoptera</taxon>
        <taxon>Polyphaga</taxon>
        <taxon>Elateriformia</taxon>
        <taxon>Elateroidea</taxon>
        <taxon>Elateridae</taxon>
        <taxon>Agrypninae</taxon>
        <taxon>Pyrophorini</taxon>
        <taxon>Ignelater</taxon>
    </lineage>
</organism>
<dbReference type="Gene3D" id="3.40.50.300">
    <property type="entry name" value="P-loop containing nucleotide triphosphate hydrolases"/>
    <property type="match status" value="1"/>
</dbReference>
<dbReference type="NCBIfam" id="TIGR00231">
    <property type="entry name" value="small_GTP"/>
    <property type="match status" value="1"/>
</dbReference>
<dbReference type="EC" id="3.6.5.2" evidence="2"/>
<dbReference type="GO" id="GO:0005525">
    <property type="term" value="F:GTP binding"/>
    <property type="evidence" value="ECO:0007669"/>
    <property type="project" value="InterPro"/>
</dbReference>
<evidence type="ECO:0000313" key="6">
    <source>
        <dbReference type="Proteomes" id="UP000801492"/>
    </source>
</evidence>
<sequence>MKMKTEDKNNMPKVRIAVIGKSNVGKSALTVRYLTRRYIGEYRSNTDLLYRQTLTINNSALEVEIVDVCSCDLARFPEEPIYWADVCVVVYDITSKKTLAHAVELLQRVHQLRSQNQIPLVLLGNKADLEHLREIEEIEGRTVAVQHGCQFYEVSVAENSSSIYTAFDLLLSECRSVQSSQKTRKFSVSKMIGTLIGNNNNGKVIPNTNQGGTVVVCQKSDLYKSRVLKRRHNFTATASL</sequence>
<comment type="catalytic activity">
    <reaction evidence="4">
        <text>GTP + H2O = GDP + phosphate + H(+)</text>
        <dbReference type="Rhea" id="RHEA:19669"/>
        <dbReference type="ChEBI" id="CHEBI:15377"/>
        <dbReference type="ChEBI" id="CHEBI:15378"/>
        <dbReference type="ChEBI" id="CHEBI:37565"/>
        <dbReference type="ChEBI" id="CHEBI:43474"/>
        <dbReference type="ChEBI" id="CHEBI:58189"/>
        <dbReference type="EC" id="3.6.5.2"/>
    </reaction>
</comment>
<dbReference type="SMART" id="SM00173">
    <property type="entry name" value="RAS"/>
    <property type="match status" value="1"/>
</dbReference>
<protein>
    <recommendedName>
        <fullName evidence="2">small monomeric GTPase</fullName>
        <ecNumber evidence="2">3.6.5.2</ecNumber>
    </recommendedName>
</protein>
<comment type="caution">
    <text evidence="5">The sequence shown here is derived from an EMBL/GenBank/DDBJ whole genome shotgun (WGS) entry which is preliminary data.</text>
</comment>
<evidence type="ECO:0000313" key="5">
    <source>
        <dbReference type="EMBL" id="KAF2893846.1"/>
    </source>
</evidence>
<dbReference type="InterPro" id="IPR051065">
    <property type="entry name" value="Ras-related_GTPase"/>
</dbReference>
<dbReference type="InterPro" id="IPR001806">
    <property type="entry name" value="Small_GTPase"/>
</dbReference>
<dbReference type="SMART" id="SM00175">
    <property type="entry name" value="RAB"/>
    <property type="match status" value="1"/>
</dbReference>
<dbReference type="PANTHER" id="PTHR45704">
    <property type="entry name" value="RAS-LIKE FAMILY MEMBER 11"/>
    <property type="match status" value="1"/>
</dbReference>
<dbReference type="PROSITE" id="PS51419">
    <property type="entry name" value="RAB"/>
    <property type="match status" value="1"/>
</dbReference>
<keyword evidence="3" id="KW-0378">Hydrolase</keyword>
<accession>A0A8K0CYN5</accession>
<dbReference type="AlphaFoldDB" id="A0A8K0CYN5"/>
<evidence type="ECO:0000256" key="1">
    <source>
        <dbReference type="ARBA" id="ARBA00008344"/>
    </source>
</evidence>
<reference evidence="5" key="1">
    <citation type="submission" date="2019-08" db="EMBL/GenBank/DDBJ databases">
        <title>The genome of the North American firefly Photinus pyralis.</title>
        <authorList>
            <consortium name="Photinus pyralis genome working group"/>
            <person name="Fallon T.R."/>
            <person name="Sander Lower S.E."/>
            <person name="Weng J.-K."/>
        </authorList>
    </citation>
    <scope>NUCLEOTIDE SEQUENCE</scope>
    <source>
        <strain evidence="5">TRF0915ILg1</strain>
        <tissue evidence="5">Whole body</tissue>
    </source>
</reference>
<dbReference type="Pfam" id="PF00071">
    <property type="entry name" value="Ras"/>
    <property type="match status" value="1"/>
</dbReference>
<dbReference type="PRINTS" id="PR00449">
    <property type="entry name" value="RASTRNSFRMNG"/>
</dbReference>
<dbReference type="OrthoDB" id="18798at2759"/>
<evidence type="ECO:0000256" key="3">
    <source>
        <dbReference type="ARBA" id="ARBA00022801"/>
    </source>
</evidence>
<keyword evidence="6" id="KW-1185">Reference proteome</keyword>
<dbReference type="SUPFAM" id="SSF52540">
    <property type="entry name" value="P-loop containing nucleoside triphosphate hydrolases"/>
    <property type="match status" value="1"/>
</dbReference>
<dbReference type="GO" id="GO:0003925">
    <property type="term" value="F:G protein activity"/>
    <property type="evidence" value="ECO:0007669"/>
    <property type="project" value="UniProtKB-EC"/>
</dbReference>
<proteinExistence type="inferred from homology"/>
<dbReference type="PROSITE" id="PS51421">
    <property type="entry name" value="RAS"/>
    <property type="match status" value="1"/>
</dbReference>
<evidence type="ECO:0000256" key="4">
    <source>
        <dbReference type="ARBA" id="ARBA00048098"/>
    </source>
</evidence>
<comment type="similarity">
    <text evidence="1">Belongs to the small GTPase superfamily. Ras family.</text>
</comment>
<dbReference type="InterPro" id="IPR027417">
    <property type="entry name" value="P-loop_NTPase"/>
</dbReference>
<dbReference type="InterPro" id="IPR005225">
    <property type="entry name" value="Small_GTP-bd"/>
</dbReference>
<name>A0A8K0CYN5_IGNLU</name>
<evidence type="ECO:0000256" key="2">
    <source>
        <dbReference type="ARBA" id="ARBA00011984"/>
    </source>
</evidence>
<dbReference type="Proteomes" id="UP000801492">
    <property type="component" value="Unassembled WGS sequence"/>
</dbReference>
<gene>
    <name evidence="5" type="ORF">ILUMI_12327</name>
</gene>